<dbReference type="GO" id="GO:0005886">
    <property type="term" value="C:plasma membrane"/>
    <property type="evidence" value="ECO:0007669"/>
    <property type="project" value="TreeGrafter"/>
</dbReference>
<dbReference type="OrthoDB" id="6238402at2759"/>
<evidence type="ECO:0000256" key="6">
    <source>
        <dbReference type="ARBA" id="ARBA00023053"/>
    </source>
</evidence>
<proteinExistence type="inferred from homology"/>
<keyword evidence="4 11" id="KW-0812">Transmembrane</keyword>
<evidence type="ECO:0000256" key="12">
    <source>
        <dbReference type="SAM" id="Phobius"/>
    </source>
</evidence>
<keyword evidence="9 11" id="KW-0739">Sodium transport</keyword>
<comment type="similarity">
    <text evidence="11">Belongs to the amiloride-sensitive sodium channel (TC 1.A.6) family.</text>
</comment>
<comment type="caution">
    <text evidence="13">The sequence shown here is derived from an EMBL/GenBank/DDBJ whole genome shotgun (WGS) entry which is preliminary data.</text>
</comment>
<accession>A0A7I8VQ18</accession>
<dbReference type="AlphaFoldDB" id="A0A7I8VQ18"/>
<gene>
    <name evidence="13" type="ORF">DGYR_LOCUS6769</name>
</gene>
<keyword evidence="10 11" id="KW-0407">Ion channel</keyword>
<keyword evidence="2 11" id="KW-0813">Transport</keyword>
<evidence type="ECO:0000256" key="2">
    <source>
        <dbReference type="ARBA" id="ARBA00022448"/>
    </source>
</evidence>
<protein>
    <submittedName>
        <fullName evidence="13">Uncharacterized protein</fullName>
    </submittedName>
</protein>
<evidence type="ECO:0000256" key="3">
    <source>
        <dbReference type="ARBA" id="ARBA00022461"/>
    </source>
</evidence>
<keyword evidence="6" id="KW-0915">Sodium</keyword>
<evidence type="ECO:0000256" key="8">
    <source>
        <dbReference type="ARBA" id="ARBA00023136"/>
    </source>
</evidence>
<reference evidence="13 14" key="1">
    <citation type="submission" date="2020-08" db="EMBL/GenBank/DDBJ databases">
        <authorList>
            <person name="Hejnol A."/>
        </authorList>
    </citation>
    <scope>NUCLEOTIDE SEQUENCE [LARGE SCALE GENOMIC DNA]</scope>
</reference>
<evidence type="ECO:0000256" key="7">
    <source>
        <dbReference type="ARBA" id="ARBA00023065"/>
    </source>
</evidence>
<keyword evidence="5 12" id="KW-1133">Transmembrane helix</keyword>
<keyword evidence="3 11" id="KW-0894">Sodium channel</keyword>
<keyword evidence="7 11" id="KW-0406">Ion transport</keyword>
<evidence type="ECO:0000256" key="10">
    <source>
        <dbReference type="ARBA" id="ARBA00023303"/>
    </source>
</evidence>
<evidence type="ECO:0000313" key="14">
    <source>
        <dbReference type="Proteomes" id="UP000549394"/>
    </source>
</evidence>
<dbReference type="PRINTS" id="PR01078">
    <property type="entry name" value="AMINACHANNEL"/>
</dbReference>
<evidence type="ECO:0000256" key="9">
    <source>
        <dbReference type="ARBA" id="ARBA00023201"/>
    </source>
</evidence>
<dbReference type="GO" id="GO:0015280">
    <property type="term" value="F:ligand-gated sodium channel activity"/>
    <property type="evidence" value="ECO:0007669"/>
    <property type="project" value="TreeGrafter"/>
</dbReference>
<evidence type="ECO:0000256" key="1">
    <source>
        <dbReference type="ARBA" id="ARBA00004141"/>
    </source>
</evidence>
<sequence length="397" mass="45303">MLEIGRVMFGDCAFVAHQRRPAAGPEPTRTHYNPVPSIRKMERQKNVRMNQGQRAKRPTALYNSLPISMANGGHFDASSDDNSTPTRRRRAVNRVFQEFADETSMHGVPKIINAKSLPAKIFWSIICLAAFVMFIWQTGILLARFYSYPKKVNVEIVQRPVRFPHVTVCNCKPLDMIAVNVIENLRDGVDNSETFAKFPYLSDFAEKYTKYQEQVFKFMFTTTFIDRRIDGNDTFPPQDYQYGEPDNFTFQEYPQETDMNFTGGLDTDLEEQQRRRTEYLKYLNSKMGLAANIGSEVIFSAGIQLKEFIVHCNFMNRDCNDEIAKHIFVKNFNEIFFNCFTFAPERIMENTATRLHGVEQGLNLLLFTGSGGTVEAASHYVTPGITETDSPLSGTTG</sequence>
<dbReference type="Proteomes" id="UP000549394">
    <property type="component" value="Unassembled WGS sequence"/>
</dbReference>
<evidence type="ECO:0000256" key="11">
    <source>
        <dbReference type="RuleBase" id="RU000679"/>
    </source>
</evidence>
<organism evidence="13 14">
    <name type="scientific">Dimorphilus gyrociliatus</name>
    <dbReference type="NCBI Taxonomy" id="2664684"/>
    <lineage>
        <taxon>Eukaryota</taxon>
        <taxon>Metazoa</taxon>
        <taxon>Spiralia</taxon>
        <taxon>Lophotrochozoa</taxon>
        <taxon>Annelida</taxon>
        <taxon>Polychaeta</taxon>
        <taxon>Polychaeta incertae sedis</taxon>
        <taxon>Dinophilidae</taxon>
        <taxon>Dimorphilus</taxon>
    </lineage>
</organism>
<keyword evidence="8 12" id="KW-0472">Membrane</keyword>
<dbReference type="Pfam" id="PF00858">
    <property type="entry name" value="ASC"/>
    <property type="match status" value="1"/>
</dbReference>
<name>A0A7I8VQ18_9ANNE</name>
<keyword evidence="14" id="KW-1185">Reference proteome</keyword>
<dbReference type="EMBL" id="CAJFCJ010000008">
    <property type="protein sequence ID" value="CAD5118383.1"/>
    <property type="molecule type" value="Genomic_DNA"/>
</dbReference>
<dbReference type="PANTHER" id="PTHR11690:SF248">
    <property type="entry name" value="PICKPOCKET 17, ISOFORM A"/>
    <property type="match status" value="1"/>
</dbReference>
<comment type="subcellular location">
    <subcellularLocation>
        <location evidence="1">Membrane</location>
        <topology evidence="1">Multi-pass membrane protein</topology>
    </subcellularLocation>
</comment>
<evidence type="ECO:0000313" key="13">
    <source>
        <dbReference type="EMBL" id="CAD5118383.1"/>
    </source>
</evidence>
<feature type="transmembrane region" description="Helical" evidence="12">
    <location>
        <begin position="121"/>
        <end position="143"/>
    </location>
</feature>
<evidence type="ECO:0000256" key="4">
    <source>
        <dbReference type="ARBA" id="ARBA00022692"/>
    </source>
</evidence>
<dbReference type="PANTHER" id="PTHR11690">
    <property type="entry name" value="AMILORIDE-SENSITIVE SODIUM CHANNEL-RELATED"/>
    <property type="match status" value="1"/>
</dbReference>
<dbReference type="Gene3D" id="2.60.470.10">
    <property type="entry name" value="Acid-sensing ion channels like domains"/>
    <property type="match status" value="1"/>
</dbReference>
<dbReference type="InterPro" id="IPR001873">
    <property type="entry name" value="ENaC"/>
</dbReference>
<evidence type="ECO:0000256" key="5">
    <source>
        <dbReference type="ARBA" id="ARBA00022989"/>
    </source>
</evidence>